<evidence type="ECO:0000256" key="1">
    <source>
        <dbReference type="ARBA" id="ARBA00022900"/>
    </source>
</evidence>
<feature type="compositionally biased region" description="Polar residues" evidence="2">
    <location>
        <begin position="563"/>
        <end position="590"/>
    </location>
</feature>
<comment type="caution">
    <text evidence="3">The sequence shown here is derived from an EMBL/GenBank/DDBJ whole genome shotgun (WGS) entry which is preliminary data.</text>
</comment>
<feature type="region of interest" description="Disordered" evidence="2">
    <location>
        <begin position="538"/>
        <end position="663"/>
    </location>
</feature>
<gene>
    <name evidence="3" type="ORF">GCK32_007292</name>
</gene>
<sequence>PVLDYFDFLAWVTTRADISFQVTHQILVLIFQGTISETPHRSSKAKNLVTLLQRMVNLNRLLPLFYFCAAASAQSLCRRNERYVECGKCEATCTNPNTECQHGCLSSRCECVAALNYVRDRHGACIKITDCDVPTVLITFESSNAFRKIFGKLYNEARIVHGTHSGSMEMSRPQPPEATEVHSYPPEHFREPVIHYSLDTPEVPIIHSHPPENTPEEIHSYPSENTSEDVHSYPPEHLREPAIHYSLDTPRVPIIRSYPLENTPGDVHSYPPENTPEEAHSYPSENTPEDVHSYPPENFREHVIQSYPPETHAPLIHSYPPENVPEAVHSYPPEGIGETGKHSIPVRHPSSNADIHSYPPEDRFRNIPARRYARYIREHPPSARDIRSYSQDDIDEETDVVTYKPESSEEATSPDYPPLPFVSDYGNIASHESGTFYTYYGTKEESSTQRYDPYDPRRFEQAKVVSKLKKSSLLRQVPPEVSVNLRDIGGKSSLQDLANAMVLFDFQPPITVERVNESQVVPNATGLSSYGTWTTPPIILQDTSTSSSGNPGSRNVPMETHGTLRTNPVDPSTMTDVNTRITGEVSSGSQESDETTFEQAHDAPKPSAPIRKTQTSPDPNSGSSINGRHPSGDKANHVGETNSTGTPHIPCRTAPNTKSLTNPKPVVVESSAITLNTNVASSAEVPNATSQSATTLSTASQRGVAPRVENPSAPFSTITHEARTPYEMAVSTTNAEEPGAPHVETSHAMLNTTSRETAMPAKNRSEGRTQLNTQHIPAHNDAIITTITFVKAEMKSPVISKEGSHAERFIPNIQSNYTYTAVGLEAEQAYRQQFNQTTHNHAGSSIPKISTFWEEMAQKIPLPESSPYRGGSDKITTDTTRQKHNQTNISKTGRYWEQIAQSSARSIILPRGSRRNESGQFFAPTNPTLEKSRTTSRAAAAILPHTLLVSDNETPPSFRPQYQKYAISSQLHHSVPQQSHSLAVSLDTPQGSVFYQKPLRYRRRLKK</sequence>
<keyword evidence="4" id="KW-1185">Reference proteome</keyword>
<dbReference type="AlphaFoldDB" id="A0AAN8FQH0"/>
<proteinExistence type="predicted"/>
<dbReference type="InterPro" id="IPR036084">
    <property type="entry name" value="Ser_inhib-like_sf"/>
</dbReference>
<name>A0AAN8FQH0_TRICO</name>
<evidence type="ECO:0008006" key="5">
    <source>
        <dbReference type="Google" id="ProtNLM"/>
    </source>
</evidence>
<dbReference type="SUPFAM" id="SSF57567">
    <property type="entry name" value="Serine protease inhibitors"/>
    <property type="match status" value="1"/>
</dbReference>
<keyword evidence="1" id="KW-0646">Protease inhibitor</keyword>
<dbReference type="CDD" id="cd19941">
    <property type="entry name" value="TIL"/>
    <property type="match status" value="1"/>
</dbReference>
<dbReference type="Proteomes" id="UP001331761">
    <property type="component" value="Unassembled WGS sequence"/>
</dbReference>
<feature type="compositionally biased region" description="Polar residues" evidence="2">
    <location>
        <begin position="538"/>
        <end position="553"/>
    </location>
</feature>
<dbReference type="EMBL" id="WIXE01007707">
    <property type="protein sequence ID" value="KAK5980195.1"/>
    <property type="molecule type" value="Genomic_DNA"/>
</dbReference>
<evidence type="ECO:0000313" key="3">
    <source>
        <dbReference type="EMBL" id="KAK5980195.1"/>
    </source>
</evidence>
<dbReference type="GO" id="GO:0004867">
    <property type="term" value="F:serine-type endopeptidase inhibitor activity"/>
    <property type="evidence" value="ECO:0007669"/>
    <property type="project" value="UniProtKB-KW"/>
</dbReference>
<feature type="region of interest" description="Disordered" evidence="2">
    <location>
        <begin position="263"/>
        <end position="292"/>
    </location>
</feature>
<feature type="compositionally biased region" description="Low complexity" evidence="2">
    <location>
        <begin position="688"/>
        <end position="701"/>
    </location>
</feature>
<protein>
    <recommendedName>
        <fullName evidence="5">TIL domain-containing protein</fullName>
    </recommendedName>
</protein>
<dbReference type="Gene3D" id="2.10.25.10">
    <property type="entry name" value="Laminin"/>
    <property type="match status" value="1"/>
</dbReference>
<feature type="region of interest" description="Disordered" evidence="2">
    <location>
        <begin position="682"/>
        <end position="715"/>
    </location>
</feature>
<feature type="region of interest" description="Disordered" evidence="2">
    <location>
        <begin position="213"/>
        <end position="233"/>
    </location>
</feature>
<evidence type="ECO:0000256" key="2">
    <source>
        <dbReference type="SAM" id="MobiDB-lite"/>
    </source>
</evidence>
<accession>A0AAN8FQH0</accession>
<keyword evidence="1" id="KW-0722">Serine protease inhibitor</keyword>
<reference evidence="3 4" key="1">
    <citation type="submission" date="2019-10" db="EMBL/GenBank/DDBJ databases">
        <title>Assembly and Annotation for the nematode Trichostrongylus colubriformis.</title>
        <authorList>
            <person name="Martin J."/>
        </authorList>
    </citation>
    <scope>NUCLEOTIDE SEQUENCE [LARGE SCALE GENOMIC DNA]</scope>
    <source>
        <strain evidence="3">G859</strain>
        <tissue evidence="3">Whole worm</tissue>
    </source>
</reference>
<feature type="region of interest" description="Disordered" evidence="2">
    <location>
        <begin position="862"/>
        <end position="885"/>
    </location>
</feature>
<evidence type="ECO:0000313" key="4">
    <source>
        <dbReference type="Proteomes" id="UP001331761"/>
    </source>
</evidence>
<feature type="compositionally biased region" description="Polar residues" evidence="2">
    <location>
        <begin position="612"/>
        <end position="626"/>
    </location>
</feature>
<organism evidence="3 4">
    <name type="scientific">Trichostrongylus colubriformis</name>
    <name type="common">Black scour worm</name>
    <dbReference type="NCBI Taxonomy" id="6319"/>
    <lineage>
        <taxon>Eukaryota</taxon>
        <taxon>Metazoa</taxon>
        <taxon>Ecdysozoa</taxon>
        <taxon>Nematoda</taxon>
        <taxon>Chromadorea</taxon>
        <taxon>Rhabditida</taxon>
        <taxon>Rhabditina</taxon>
        <taxon>Rhabditomorpha</taxon>
        <taxon>Strongyloidea</taxon>
        <taxon>Trichostrongylidae</taxon>
        <taxon>Trichostrongylus</taxon>
    </lineage>
</organism>
<feature type="non-terminal residue" evidence="3">
    <location>
        <position position="1"/>
    </location>
</feature>